<dbReference type="Gene3D" id="1.25.40.10">
    <property type="entry name" value="Tetratricopeptide repeat domain"/>
    <property type="match status" value="1"/>
</dbReference>
<dbReference type="EMBL" id="PDCK01000039">
    <property type="protein sequence ID" value="PRQ55821.1"/>
    <property type="molecule type" value="Genomic_DNA"/>
</dbReference>
<sequence length="86" mass="9498">MQCGDLDYGRKVFDEMLERNTVSCTSLICGYMPKEAVSLFFETVATGIEPNSVTMVCLIFACAKLKDVALSQRVCAYIRESGLKST</sequence>
<comment type="caution">
    <text evidence="2">The sequence shown here is derived from an EMBL/GenBank/DDBJ whole genome shotgun (WGS) entry which is preliminary data.</text>
</comment>
<evidence type="ECO:0000313" key="2">
    <source>
        <dbReference type="EMBL" id="PRQ55821.1"/>
    </source>
</evidence>
<protein>
    <submittedName>
        <fullName evidence="2">Putative pentatricopeptide</fullName>
    </submittedName>
</protein>
<dbReference type="Proteomes" id="UP000238479">
    <property type="component" value="Chromosome 1"/>
</dbReference>
<evidence type="ECO:0000256" key="1">
    <source>
        <dbReference type="ARBA" id="ARBA00022737"/>
    </source>
</evidence>
<dbReference type="InterPro" id="IPR002885">
    <property type="entry name" value="PPR_rpt"/>
</dbReference>
<keyword evidence="3" id="KW-1185">Reference proteome</keyword>
<accession>A0A2P6SAZ2</accession>
<dbReference type="InterPro" id="IPR011990">
    <property type="entry name" value="TPR-like_helical_dom_sf"/>
</dbReference>
<evidence type="ECO:0000313" key="3">
    <source>
        <dbReference type="Proteomes" id="UP000238479"/>
    </source>
</evidence>
<reference evidence="2 3" key="1">
    <citation type="journal article" date="2018" name="Nat. Genet.">
        <title>The Rosa genome provides new insights in the design of modern roses.</title>
        <authorList>
            <person name="Bendahmane M."/>
        </authorList>
    </citation>
    <scope>NUCLEOTIDE SEQUENCE [LARGE SCALE GENOMIC DNA]</scope>
    <source>
        <strain evidence="3">cv. Old Blush</strain>
    </source>
</reference>
<keyword evidence="1" id="KW-0677">Repeat</keyword>
<organism evidence="2 3">
    <name type="scientific">Rosa chinensis</name>
    <name type="common">China rose</name>
    <dbReference type="NCBI Taxonomy" id="74649"/>
    <lineage>
        <taxon>Eukaryota</taxon>
        <taxon>Viridiplantae</taxon>
        <taxon>Streptophyta</taxon>
        <taxon>Embryophyta</taxon>
        <taxon>Tracheophyta</taxon>
        <taxon>Spermatophyta</taxon>
        <taxon>Magnoliopsida</taxon>
        <taxon>eudicotyledons</taxon>
        <taxon>Gunneridae</taxon>
        <taxon>Pentapetalae</taxon>
        <taxon>rosids</taxon>
        <taxon>fabids</taxon>
        <taxon>Rosales</taxon>
        <taxon>Rosaceae</taxon>
        <taxon>Rosoideae</taxon>
        <taxon>Rosoideae incertae sedis</taxon>
        <taxon>Rosa</taxon>
    </lineage>
</organism>
<dbReference type="GO" id="GO:0009451">
    <property type="term" value="P:RNA modification"/>
    <property type="evidence" value="ECO:0007669"/>
    <property type="project" value="InterPro"/>
</dbReference>
<dbReference type="PANTHER" id="PTHR47926:SF477">
    <property type="entry name" value="PENTATRICOPEPTIDE REPEAT-CONTAINING PROTEIN"/>
    <property type="match status" value="1"/>
</dbReference>
<dbReference type="InterPro" id="IPR046960">
    <property type="entry name" value="PPR_At4g14850-like_plant"/>
</dbReference>
<name>A0A2P6SAZ2_ROSCH</name>
<dbReference type="PANTHER" id="PTHR47926">
    <property type="entry name" value="PENTATRICOPEPTIDE REPEAT-CONTAINING PROTEIN"/>
    <property type="match status" value="1"/>
</dbReference>
<dbReference type="STRING" id="74649.A0A2P6SAZ2"/>
<proteinExistence type="predicted"/>
<dbReference type="Gramene" id="PRQ55821">
    <property type="protein sequence ID" value="PRQ55821"/>
    <property type="gene ID" value="RchiOBHm_Chr1g0328851"/>
</dbReference>
<dbReference type="AlphaFoldDB" id="A0A2P6SAZ2"/>
<gene>
    <name evidence="2" type="ORF">RchiOBHm_Chr1g0328851</name>
</gene>
<dbReference type="GO" id="GO:0003723">
    <property type="term" value="F:RNA binding"/>
    <property type="evidence" value="ECO:0007669"/>
    <property type="project" value="InterPro"/>
</dbReference>
<dbReference type="OMA" id="VCAYIRE"/>
<dbReference type="Pfam" id="PF13812">
    <property type="entry name" value="PPR_3"/>
    <property type="match status" value="1"/>
</dbReference>